<feature type="coiled-coil region" evidence="1">
    <location>
        <begin position="87"/>
        <end position="121"/>
    </location>
</feature>
<organism evidence="3 4">
    <name type="scientific">Segatella copri</name>
    <dbReference type="NCBI Taxonomy" id="165179"/>
    <lineage>
        <taxon>Bacteria</taxon>
        <taxon>Pseudomonadati</taxon>
        <taxon>Bacteroidota</taxon>
        <taxon>Bacteroidia</taxon>
        <taxon>Bacteroidales</taxon>
        <taxon>Prevotellaceae</taxon>
        <taxon>Segatella</taxon>
    </lineage>
</organism>
<evidence type="ECO:0000313" key="3">
    <source>
        <dbReference type="EMBL" id="RHG67079.1"/>
    </source>
</evidence>
<comment type="caution">
    <text evidence="3">The sequence shown here is derived from an EMBL/GenBank/DDBJ whole genome shotgun (WGS) entry which is preliminary data.</text>
</comment>
<dbReference type="RefSeq" id="WP_118200545.1">
    <property type="nucleotide sequence ID" value="NZ_QRIE01000005.1"/>
</dbReference>
<feature type="region of interest" description="Disordered" evidence="2">
    <location>
        <begin position="188"/>
        <end position="223"/>
    </location>
</feature>
<evidence type="ECO:0000256" key="1">
    <source>
        <dbReference type="SAM" id="Coils"/>
    </source>
</evidence>
<reference evidence="3 4" key="1">
    <citation type="submission" date="2018-08" db="EMBL/GenBank/DDBJ databases">
        <title>A genome reference for cultivated species of the human gut microbiota.</title>
        <authorList>
            <person name="Zou Y."/>
            <person name="Xue W."/>
            <person name="Luo G."/>
        </authorList>
    </citation>
    <scope>NUCLEOTIDE SEQUENCE [LARGE SCALE GENOMIC DNA]</scope>
    <source>
        <strain evidence="3 4">AM22-1</strain>
    </source>
</reference>
<gene>
    <name evidence="3" type="ORF">DW250_05330</name>
</gene>
<feature type="compositionally biased region" description="Acidic residues" evidence="2">
    <location>
        <begin position="203"/>
        <end position="223"/>
    </location>
</feature>
<name>A0A3R6L461_9BACT</name>
<accession>A0A3R6L461</accession>
<evidence type="ECO:0000313" key="4">
    <source>
        <dbReference type="Proteomes" id="UP000286501"/>
    </source>
</evidence>
<dbReference type="AlphaFoldDB" id="A0A3R6L461"/>
<feature type="compositionally biased region" description="Basic and acidic residues" evidence="2">
    <location>
        <begin position="192"/>
        <end position="202"/>
    </location>
</feature>
<proteinExistence type="predicted"/>
<dbReference type="Proteomes" id="UP000286501">
    <property type="component" value="Unassembled WGS sequence"/>
</dbReference>
<keyword evidence="1" id="KW-0175">Coiled coil</keyword>
<sequence length="223" mass="25720">MLADLDGHRPEKIEFCLTEAQKEMFKDVLVLCEGAKSADEPIKVLHDKFNALFPDNEVVDRKYDDFEIHAIREEYCIKQENDVPKRKEELETVLAQIKTMKKNAEEAYASALLEVSDLAARVKNGITDFRLPSTKTARIALNGHYLFFAWVDDKFQLCKVQKIPDWDRSGLWSQEDVNQQAMKEVFGIEFPEVEKPKTKAEEQNDDNDLPFGDDDEDGNDEDE</sequence>
<dbReference type="EMBL" id="QRIN01000016">
    <property type="protein sequence ID" value="RHG67079.1"/>
    <property type="molecule type" value="Genomic_DNA"/>
</dbReference>
<protein>
    <submittedName>
        <fullName evidence="3">Uncharacterized protein</fullName>
    </submittedName>
</protein>
<evidence type="ECO:0000256" key="2">
    <source>
        <dbReference type="SAM" id="MobiDB-lite"/>
    </source>
</evidence>